<feature type="region of interest" description="Disordered" evidence="1">
    <location>
        <begin position="357"/>
        <end position="385"/>
    </location>
</feature>
<dbReference type="EMBL" id="JBEPML010000002">
    <property type="protein sequence ID" value="MET3790662.1"/>
    <property type="molecule type" value="Genomic_DNA"/>
</dbReference>
<keyword evidence="3" id="KW-1185">Reference proteome</keyword>
<sequence length="385" mass="41454">MPKLLANRSGNAAGDPVRVNVHTSVNAASIRRERRNGRDYIIVPSATLPDNIVMNRVRYPAEEIEKGFASLENTPAPLGHPDIEGQFVSAKDPEGLARGWIGAWNRNVRRENGRVFLDKVIDVATAMQLEGGKAVLNAIEKGEPIHTSTGLYAIMTATNNDDEADFIASDIEFDHDAILLGEAGAATPDQGVGMLVNKAVRDGKEIQVINSVIEDDADRELGWAVDSIARALERRERASFIERMKTAIVDLFGSERETSTNEKEDAMSEKELNELSQKVDALSESLGKIGETVGAAVANAIKPLVDAQNEVIANQKAKDEAELTELREKIVKSNLLDEDAAKELTLNAARALAKKAEPGKAAALNGAFKPTGGDKGGFKLPKAEG</sequence>
<evidence type="ECO:0000313" key="3">
    <source>
        <dbReference type="Proteomes" id="UP001549076"/>
    </source>
</evidence>
<dbReference type="Proteomes" id="UP001549076">
    <property type="component" value="Unassembled WGS sequence"/>
</dbReference>
<accession>A0ABV2MXP1</accession>
<gene>
    <name evidence="2" type="ORF">ABID37_000853</name>
</gene>
<dbReference type="RefSeq" id="WP_354192849.1">
    <property type="nucleotide sequence ID" value="NZ_JBEPML010000002.1"/>
</dbReference>
<name>A0ABV2MXP1_9HYPH</name>
<organism evidence="2 3">
    <name type="scientific">Aquamicrobium terrae</name>
    <dbReference type="NCBI Taxonomy" id="1324945"/>
    <lineage>
        <taxon>Bacteria</taxon>
        <taxon>Pseudomonadati</taxon>
        <taxon>Pseudomonadota</taxon>
        <taxon>Alphaproteobacteria</taxon>
        <taxon>Hyphomicrobiales</taxon>
        <taxon>Phyllobacteriaceae</taxon>
        <taxon>Aquamicrobium</taxon>
    </lineage>
</organism>
<evidence type="ECO:0000313" key="2">
    <source>
        <dbReference type="EMBL" id="MET3790662.1"/>
    </source>
</evidence>
<proteinExistence type="predicted"/>
<evidence type="ECO:0000256" key="1">
    <source>
        <dbReference type="SAM" id="MobiDB-lite"/>
    </source>
</evidence>
<protein>
    <recommendedName>
        <fullName evidence="4">DUF2213 domain-containing protein</fullName>
    </recommendedName>
</protein>
<comment type="caution">
    <text evidence="2">The sequence shown here is derived from an EMBL/GenBank/DDBJ whole genome shotgun (WGS) entry which is preliminary data.</text>
</comment>
<reference evidence="2 3" key="1">
    <citation type="submission" date="2024-06" db="EMBL/GenBank/DDBJ databases">
        <title>Genomic Encyclopedia of Type Strains, Phase IV (KMG-IV): sequencing the most valuable type-strain genomes for metagenomic binning, comparative biology and taxonomic classification.</title>
        <authorList>
            <person name="Goeker M."/>
        </authorList>
    </citation>
    <scope>NUCLEOTIDE SEQUENCE [LARGE SCALE GENOMIC DNA]</scope>
    <source>
        <strain evidence="2 3">DSM 27865</strain>
    </source>
</reference>
<evidence type="ECO:0008006" key="4">
    <source>
        <dbReference type="Google" id="ProtNLM"/>
    </source>
</evidence>